<dbReference type="PANTHER" id="PTHR43088">
    <property type="entry name" value="SUBUNIT OF PYRUVATE:FLAVODOXIN OXIDOREDUCTASE-RELATED"/>
    <property type="match status" value="1"/>
</dbReference>
<evidence type="ECO:0000259" key="3">
    <source>
        <dbReference type="Pfam" id="PF17147"/>
    </source>
</evidence>
<dbReference type="Gene3D" id="3.40.50.920">
    <property type="match status" value="1"/>
</dbReference>
<dbReference type="PANTHER" id="PTHR43088:SF1">
    <property type="entry name" value="SUBUNIT OF PYRUVATE:FLAVODOXIN OXIDOREDUCTASE"/>
    <property type="match status" value="1"/>
</dbReference>
<evidence type="ECO:0000256" key="1">
    <source>
        <dbReference type="ARBA" id="ARBA00023002"/>
    </source>
</evidence>
<dbReference type="InterPro" id="IPR033412">
    <property type="entry name" value="PFOR_II"/>
</dbReference>
<keyword evidence="5" id="KW-1185">Reference proteome</keyword>
<name>A0A151B122_9FIRM</name>
<protein>
    <submittedName>
        <fullName evidence="4">2-oxoglutarate oxidoreductase subunit KorA</fullName>
        <ecNumber evidence="4">1.2.-.-</ecNumber>
    </submittedName>
</protein>
<dbReference type="InterPro" id="IPR052368">
    <property type="entry name" value="2-oxoacid_oxidoreductase"/>
</dbReference>
<comment type="caution">
    <text evidence="4">The sequence shown here is derived from an EMBL/GenBank/DDBJ whole genome shotgun (WGS) entry which is preliminary data.</text>
</comment>
<dbReference type="SUPFAM" id="SSF52922">
    <property type="entry name" value="TK C-terminal domain-like"/>
    <property type="match status" value="1"/>
</dbReference>
<dbReference type="Gene3D" id="3.40.50.970">
    <property type="match status" value="1"/>
</dbReference>
<evidence type="ECO:0000313" key="5">
    <source>
        <dbReference type="Proteomes" id="UP000075670"/>
    </source>
</evidence>
<dbReference type="Pfam" id="PF01855">
    <property type="entry name" value="POR_N"/>
    <property type="match status" value="1"/>
</dbReference>
<dbReference type="AlphaFoldDB" id="A0A151B122"/>
<sequence length="390" mass="43139">MRRTLDTGNAAITEGAIIAGCRLFAGYPITPATEIAENMSRRLPQVGGYYVQAEDEMTALHICIGGSLGGLKTMTATSGPGFILYADPMGWALGSEIPLVVVNAQRVGPVSGITGAPGQGEFYMSRYPTQGGNYETIVLAPNSVQEAFSITVEAFYLAERFRMPVIILADQLVTDGWESLSIPETPEEVEAMGLKVIPRRINEGPEFYPATDEIDIPPVVLGHNTDAACSDWTPTPEGYDTEEVDFQHKHAYRLIYKVRNHKDLITRYESYFVDDNPDLILVAYGSPSRVVISAVKQAREKGLKVGALRLISLWPFPDEIFKVPAKYLSVELNYDGQLVREVQRAMPKGSEVHFFGKCGELPTVAELEEMMQALLAGKEIKARNWEWEAW</sequence>
<dbReference type="SUPFAM" id="SSF52518">
    <property type="entry name" value="Thiamin diphosphate-binding fold (THDP-binding)"/>
    <property type="match status" value="1"/>
</dbReference>
<keyword evidence="1 4" id="KW-0560">Oxidoreductase</keyword>
<dbReference type="EMBL" id="LTBC01000001">
    <property type="protein sequence ID" value="KYH33483.1"/>
    <property type="molecule type" value="Genomic_DNA"/>
</dbReference>
<evidence type="ECO:0000259" key="2">
    <source>
        <dbReference type="Pfam" id="PF01855"/>
    </source>
</evidence>
<feature type="domain" description="Pyruvate flavodoxin/ferredoxin oxidoreductase pyrimidine binding" evidence="2">
    <location>
        <begin position="14"/>
        <end position="193"/>
    </location>
</feature>
<accession>A0A151B122</accession>
<organism evidence="4 5">
    <name type="scientific">Moorella mulderi DSM 14980</name>
    <dbReference type="NCBI Taxonomy" id="1122241"/>
    <lineage>
        <taxon>Bacteria</taxon>
        <taxon>Bacillati</taxon>
        <taxon>Bacillota</taxon>
        <taxon>Clostridia</taxon>
        <taxon>Neomoorellales</taxon>
        <taxon>Neomoorellaceae</taxon>
        <taxon>Neomoorella</taxon>
    </lineage>
</organism>
<dbReference type="InterPro" id="IPR002880">
    <property type="entry name" value="Pyrv_Fd/Flavodoxin_OxRdtase_N"/>
</dbReference>
<dbReference type="GO" id="GO:0016491">
    <property type="term" value="F:oxidoreductase activity"/>
    <property type="evidence" value="ECO:0007669"/>
    <property type="project" value="UniProtKB-KW"/>
</dbReference>
<dbReference type="Proteomes" id="UP000075670">
    <property type="component" value="Unassembled WGS sequence"/>
</dbReference>
<dbReference type="CDD" id="cd07034">
    <property type="entry name" value="TPP_PYR_PFOR_IOR-alpha_like"/>
    <property type="match status" value="1"/>
</dbReference>
<dbReference type="InterPro" id="IPR029061">
    <property type="entry name" value="THDP-binding"/>
</dbReference>
<feature type="domain" description="Pyruvate:ferredoxin oxidoreductase core" evidence="3">
    <location>
        <begin position="278"/>
        <end position="359"/>
    </location>
</feature>
<evidence type="ECO:0000313" key="4">
    <source>
        <dbReference type="EMBL" id="KYH33483.1"/>
    </source>
</evidence>
<gene>
    <name evidence="4" type="primary">korA_1</name>
    <name evidence="4" type="ORF">MOMUL_01840</name>
</gene>
<proteinExistence type="predicted"/>
<dbReference type="Pfam" id="PF17147">
    <property type="entry name" value="PFOR_II"/>
    <property type="match status" value="1"/>
</dbReference>
<dbReference type="PATRIC" id="fig|1122241.3.peg.202"/>
<dbReference type="EC" id="1.2.-.-" evidence="4"/>
<dbReference type="InterPro" id="IPR009014">
    <property type="entry name" value="Transketo_C/PFOR_II"/>
</dbReference>
<dbReference type="RefSeq" id="WP_062280343.1">
    <property type="nucleotide sequence ID" value="NZ_LTBC01000001.1"/>
</dbReference>
<reference evidence="4 5" key="1">
    <citation type="submission" date="2016-02" db="EMBL/GenBank/DDBJ databases">
        <title>Genome sequence of Moorella mulderi DSM 14980.</title>
        <authorList>
            <person name="Poehlein A."/>
            <person name="Daniel R."/>
        </authorList>
    </citation>
    <scope>NUCLEOTIDE SEQUENCE [LARGE SCALE GENOMIC DNA]</scope>
    <source>
        <strain evidence="4 5">DSM 14980</strain>
    </source>
</reference>
<dbReference type="OrthoDB" id="9794954at2"/>